<evidence type="ECO:0000313" key="1">
    <source>
        <dbReference type="EMBL" id="SUZ74289.1"/>
    </source>
</evidence>
<dbReference type="AlphaFoldDB" id="A0A381Q7C6"/>
<proteinExistence type="predicted"/>
<reference evidence="1" key="1">
    <citation type="submission" date="2018-05" db="EMBL/GenBank/DDBJ databases">
        <authorList>
            <person name="Lanie J.A."/>
            <person name="Ng W.-L."/>
            <person name="Kazmierczak K.M."/>
            <person name="Andrzejewski T.M."/>
            <person name="Davidsen T.M."/>
            <person name="Wayne K.J."/>
            <person name="Tettelin H."/>
            <person name="Glass J.I."/>
            <person name="Rusch D."/>
            <person name="Podicherti R."/>
            <person name="Tsui H.-C.T."/>
            <person name="Winkler M.E."/>
        </authorList>
    </citation>
    <scope>NUCLEOTIDE SEQUENCE</scope>
</reference>
<gene>
    <name evidence="1" type="ORF">METZ01_LOCUS27143</name>
</gene>
<dbReference type="EMBL" id="UINC01001205">
    <property type="protein sequence ID" value="SUZ74289.1"/>
    <property type="molecule type" value="Genomic_DNA"/>
</dbReference>
<accession>A0A381Q7C6</accession>
<sequence>MLPIRPSGGNRLEFTYEPSDGGIPLTLVNA</sequence>
<name>A0A381Q7C6_9ZZZZ</name>
<organism evidence="1">
    <name type="scientific">marine metagenome</name>
    <dbReference type="NCBI Taxonomy" id="408172"/>
    <lineage>
        <taxon>unclassified sequences</taxon>
        <taxon>metagenomes</taxon>
        <taxon>ecological metagenomes</taxon>
    </lineage>
</organism>
<protein>
    <submittedName>
        <fullName evidence="1">Uncharacterized protein</fullName>
    </submittedName>
</protein>